<proteinExistence type="predicted"/>
<evidence type="ECO:0000313" key="2">
    <source>
        <dbReference type="Proteomes" id="UP001149411"/>
    </source>
</evidence>
<accession>A0A9Q4C3F8</accession>
<comment type="caution">
    <text evidence="1">The sequence shown here is derived from an EMBL/GenBank/DDBJ whole genome shotgun (WGS) entry which is preliminary data.</text>
</comment>
<reference evidence="1" key="1">
    <citation type="submission" date="2022-09" db="EMBL/GenBank/DDBJ databases">
        <title>Haloadaptaus new haloarchaeum isolated from saline soil.</title>
        <authorList>
            <person name="Duran-Viseras A."/>
            <person name="Sanchez-Porro C."/>
            <person name="Ventosa A."/>
        </authorList>
    </citation>
    <scope>NUCLEOTIDE SEQUENCE</scope>
    <source>
        <strain evidence="1">F3-133</strain>
    </source>
</reference>
<organism evidence="1 2">
    <name type="scientific">Halorutilus salinus</name>
    <dbReference type="NCBI Taxonomy" id="2487751"/>
    <lineage>
        <taxon>Archaea</taxon>
        <taxon>Methanobacteriati</taxon>
        <taxon>Methanobacteriota</taxon>
        <taxon>Stenosarchaea group</taxon>
        <taxon>Halobacteria</taxon>
        <taxon>Halorutilales</taxon>
        <taxon>Halorutilaceae</taxon>
        <taxon>Halorutilus</taxon>
    </lineage>
</organism>
<dbReference type="RefSeq" id="WP_266086420.1">
    <property type="nucleotide sequence ID" value="NZ_RKLV01000003.1"/>
</dbReference>
<dbReference type="Proteomes" id="UP001149411">
    <property type="component" value="Unassembled WGS sequence"/>
</dbReference>
<gene>
    <name evidence="1" type="ORF">EGH25_04325</name>
</gene>
<protein>
    <submittedName>
        <fullName evidence="1">Uncharacterized protein</fullName>
    </submittedName>
</protein>
<dbReference type="EMBL" id="RKLV01000003">
    <property type="protein sequence ID" value="MCX2818578.1"/>
    <property type="molecule type" value="Genomic_DNA"/>
</dbReference>
<keyword evidence="2" id="KW-1185">Reference proteome</keyword>
<evidence type="ECO:0000313" key="1">
    <source>
        <dbReference type="EMBL" id="MCX2818578.1"/>
    </source>
</evidence>
<sequence>MTESKRLDEREARRFLELLEKVEEDMEQAAYGETTDSFDDKSEYESYEEKWGAPRGQISVEEARGKIRKFVEHAYLQDDENPDVRIDDEIEDKVANVAEEAGMAEDREEALEEVRRGIAENIEDAEPMLQSPLEKDEIESIESEELRALAWDLDAVAKAYNYATDPTLPDITREDGDTWITNKEEIRLNEAGSLLKEVYSRIYGRVGEDLEGYSTEE</sequence>
<name>A0A9Q4C3F8_9EURY</name>
<dbReference type="AlphaFoldDB" id="A0A9Q4C3F8"/>